<evidence type="ECO:0000313" key="7">
    <source>
        <dbReference type="EMBL" id="NEM91137.1"/>
    </source>
</evidence>
<dbReference type="AlphaFoldDB" id="A0A7C9TQ25"/>
<dbReference type="GO" id="GO:0005737">
    <property type="term" value="C:cytoplasm"/>
    <property type="evidence" value="ECO:0007669"/>
    <property type="project" value="TreeGrafter"/>
</dbReference>
<proteinExistence type="inferred from homology"/>
<dbReference type="SUPFAM" id="SSF75005">
    <property type="entry name" value="Arabinanase/levansucrase/invertase"/>
    <property type="match status" value="1"/>
</dbReference>
<reference evidence="7 8" key="1">
    <citation type="journal article" date="2014" name="Int. J. Syst. Evol. Microbiol.">
        <title>Description of Galbitalea soli gen. nov., sp. nov., and Frondihabitans sucicola sp. nov.</title>
        <authorList>
            <person name="Kim S.J."/>
            <person name="Lim J.M."/>
            <person name="Ahn J.H."/>
            <person name="Weon H.Y."/>
            <person name="Hamada M."/>
            <person name="Suzuki K."/>
            <person name="Ahn T.Y."/>
            <person name="Kwon S.W."/>
        </authorList>
    </citation>
    <scope>NUCLEOTIDE SEQUENCE [LARGE SCALE GENOMIC DNA]</scope>
    <source>
        <strain evidence="7 8">NBRC 108727</strain>
    </source>
</reference>
<dbReference type="InterPro" id="IPR013148">
    <property type="entry name" value="Glyco_hydro_32_N"/>
</dbReference>
<dbReference type="SMART" id="SM00640">
    <property type="entry name" value="Glyco_32"/>
    <property type="match status" value="1"/>
</dbReference>
<comment type="similarity">
    <text evidence="1 4">Belongs to the glycosyl hydrolase 32 family.</text>
</comment>
<evidence type="ECO:0000259" key="6">
    <source>
        <dbReference type="Pfam" id="PF08244"/>
    </source>
</evidence>
<evidence type="ECO:0000256" key="2">
    <source>
        <dbReference type="ARBA" id="ARBA00022801"/>
    </source>
</evidence>
<evidence type="ECO:0000256" key="4">
    <source>
        <dbReference type="RuleBase" id="RU362110"/>
    </source>
</evidence>
<dbReference type="InterPro" id="IPR013320">
    <property type="entry name" value="ConA-like_dom_sf"/>
</dbReference>
<name>A0A7C9TQ25_9MICO</name>
<dbReference type="InterPro" id="IPR001362">
    <property type="entry name" value="Glyco_hydro_32"/>
</dbReference>
<dbReference type="GO" id="GO:0004575">
    <property type="term" value="F:sucrose alpha-glucosidase activity"/>
    <property type="evidence" value="ECO:0007669"/>
    <property type="project" value="TreeGrafter"/>
</dbReference>
<keyword evidence="2 4" id="KW-0378">Hydrolase</keyword>
<dbReference type="EMBL" id="JAAGWZ010000002">
    <property type="protein sequence ID" value="NEM91137.1"/>
    <property type="molecule type" value="Genomic_DNA"/>
</dbReference>
<dbReference type="RefSeq" id="WP_163473673.1">
    <property type="nucleotide sequence ID" value="NZ_JAAGWZ010000002.1"/>
</dbReference>
<comment type="caution">
    <text evidence="7">The sequence shown here is derived from an EMBL/GenBank/DDBJ whole genome shotgun (WGS) entry which is preliminary data.</text>
</comment>
<dbReference type="GO" id="GO:0005987">
    <property type="term" value="P:sucrose catabolic process"/>
    <property type="evidence" value="ECO:0007669"/>
    <property type="project" value="TreeGrafter"/>
</dbReference>
<evidence type="ECO:0000313" key="8">
    <source>
        <dbReference type="Proteomes" id="UP000479756"/>
    </source>
</evidence>
<evidence type="ECO:0000259" key="5">
    <source>
        <dbReference type="Pfam" id="PF00251"/>
    </source>
</evidence>
<protein>
    <submittedName>
        <fullName evidence="7">Glycoside hydrolase family 32 protein</fullName>
    </submittedName>
</protein>
<dbReference type="InterPro" id="IPR013189">
    <property type="entry name" value="Glyco_hydro_32_C"/>
</dbReference>
<sequence length="482" mass="52646">MTAATGRPALHFTTRQNWINDPNGLLWLDGTWHLFYQHNPFGAAWGNMSWGHATSTDLLHWTEHPVAIACTPEESIFSGSAVLDRANSSGFGEPGRPAIVAVYTSALASGRQAQSLAYSTDGGYHWTKYEQNPVLDRGSTAFRDPKVFWYTADDGTGYWVMVAVEADDHRVVLYRSDTLREWHYLSDVGPLDSPDGLWECPDLFRLPIDGDPANPGWVLIVSRDPGRTGTGSYTAYLTGDFDGERFTPHPGVGLRRVDHGRDFYAGVTFDGAPGGRRVMLAWLSNWNYAEVTPTDPWRGAMSIPRELALVTGDGAPELTQRLPAEIEGSDSWASPVTVAPFLLEGRRPLALELPSIVDLELEPRGATAIGWEWTVGDTLVARVEYEPASSQLTLSRPDPSPGVHPTFASVERLTVPLTGGRLRLRLLLDHTSIELFADAGRVTWTDVVFPGAESGGAVVFARGGQALVAATVRRGERGDPIL</sequence>
<dbReference type="Gene3D" id="2.60.120.560">
    <property type="entry name" value="Exo-inulinase, domain 1"/>
    <property type="match status" value="1"/>
</dbReference>
<dbReference type="PANTHER" id="PTHR42800:SF1">
    <property type="entry name" value="EXOINULINASE INUD (AFU_ORTHOLOGUE AFUA_5G00480)"/>
    <property type="match status" value="1"/>
</dbReference>
<dbReference type="Pfam" id="PF00251">
    <property type="entry name" value="Glyco_hydro_32N"/>
    <property type="match status" value="1"/>
</dbReference>
<dbReference type="Gene3D" id="2.115.10.20">
    <property type="entry name" value="Glycosyl hydrolase domain, family 43"/>
    <property type="match status" value="1"/>
</dbReference>
<dbReference type="Proteomes" id="UP000479756">
    <property type="component" value="Unassembled WGS sequence"/>
</dbReference>
<feature type="domain" description="Glycosyl hydrolase family 32 N-terminal" evidence="5">
    <location>
        <begin position="11"/>
        <end position="311"/>
    </location>
</feature>
<evidence type="ECO:0000256" key="3">
    <source>
        <dbReference type="ARBA" id="ARBA00023295"/>
    </source>
</evidence>
<evidence type="ECO:0000256" key="1">
    <source>
        <dbReference type="ARBA" id="ARBA00009902"/>
    </source>
</evidence>
<accession>A0A7C9TQ25</accession>
<dbReference type="PANTHER" id="PTHR42800">
    <property type="entry name" value="EXOINULINASE INUD (AFU_ORTHOLOGUE AFUA_5G00480)"/>
    <property type="match status" value="1"/>
</dbReference>
<keyword evidence="3 4" id="KW-0326">Glycosidase</keyword>
<dbReference type="CDD" id="cd18622">
    <property type="entry name" value="GH32_Inu-like"/>
    <property type="match status" value="1"/>
</dbReference>
<gene>
    <name evidence="7" type="ORF">G3T37_07180</name>
</gene>
<dbReference type="InterPro" id="IPR023296">
    <property type="entry name" value="Glyco_hydro_beta-prop_sf"/>
</dbReference>
<organism evidence="7 8">
    <name type="scientific">Galbitalea soli</name>
    <dbReference type="NCBI Taxonomy" id="1268042"/>
    <lineage>
        <taxon>Bacteria</taxon>
        <taxon>Bacillati</taxon>
        <taxon>Actinomycetota</taxon>
        <taxon>Actinomycetes</taxon>
        <taxon>Micrococcales</taxon>
        <taxon>Microbacteriaceae</taxon>
        <taxon>Galbitalea</taxon>
    </lineage>
</organism>
<keyword evidence="8" id="KW-1185">Reference proteome</keyword>
<dbReference type="Pfam" id="PF08244">
    <property type="entry name" value="Glyco_hydro_32C"/>
    <property type="match status" value="1"/>
</dbReference>
<dbReference type="SUPFAM" id="SSF49899">
    <property type="entry name" value="Concanavalin A-like lectins/glucanases"/>
    <property type="match status" value="1"/>
</dbReference>
<feature type="domain" description="Glycosyl hydrolase family 32 C-terminal" evidence="6">
    <location>
        <begin position="382"/>
        <end position="466"/>
    </location>
</feature>